<dbReference type="InterPro" id="IPR050130">
    <property type="entry name" value="ClpA_ClpB"/>
</dbReference>
<feature type="coiled-coil region" evidence="3">
    <location>
        <begin position="15"/>
        <end position="69"/>
    </location>
</feature>
<dbReference type="VEuPathDB" id="FungiDB:I7I51_05046"/>
<evidence type="ECO:0000313" key="5">
    <source>
        <dbReference type="Proteomes" id="UP000663671"/>
    </source>
</evidence>
<dbReference type="PANTHER" id="PTHR11638">
    <property type="entry name" value="ATP-DEPENDENT CLP PROTEASE"/>
    <property type="match status" value="1"/>
</dbReference>
<dbReference type="GO" id="GO:0070370">
    <property type="term" value="P:cellular heat acclimation"/>
    <property type="evidence" value="ECO:0007669"/>
    <property type="project" value="TreeGrafter"/>
</dbReference>
<protein>
    <submittedName>
        <fullName evidence="4">Heat shock protein CLPA</fullName>
    </submittedName>
</protein>
<dbReference type="Proteomes" id="UP000663671">
    <property type="component" value="Chromosome 4"/>
</dbReference>
<accession>A0A8A1M2E9</accession>
<dbReference type="GO" id="GO:0051087">
    <property type="term" value="F:protein-folding chaperone binding"/>
    <property type="evidence" value="ECO:0007669"/>
    <property type="project" value="TreeGrafter"/>
</dbReference>
<organism evidence="4 5">
    <name type="scientific">Ajellomyces capsulatus</name>
    <name type="common">Darling's disease fungus</name>
    <name type="synonym">Histoplasma capsulatum</name>
    <dbReference type="NCBI Taxonomy" id="5037"/>
    <lineage>
        <taxon>Eukaryota</taxon>
        <taxon>Fungi</taxon>
        <taxon>Dikarya</taxon>
        <taxon>Ascomycota</taxon>
        <taxon>Pezizomycotina</taxon>
        <taxon>Eurotiomycetes</taxon>
        <taxon>Eurotiomycetidae</taxon>
        <taxon>Onygenales</taxon>
        <taxon>Ajellomycetaceae</taxon>
        <taxon>Histoplasma</taxon>
    </lineage>
</organism>
<dbReference type="GO" id="GO:0043335">
    <property type="term" value="P:protein unfolding"/>
    <property type="evidence" value="ECO:0007669"/>
    <property type="project" value="TreeGrafter"/>
</dbReference>
<keyword evidence="3" id="KW-0175">Coiled coil</keyword>
<dbReference type="GO" id="GO:0005829">
    <property type="term" value="C:cytosol"/>
    <property type="evidence" value="ECO:0007669"/>
    <property type="project" value="TreeGrafter"/>
</dbReference>
<dbReference type="EMBL" id="CP069110">
    <property type="protein sequence ID" value="QSS60249.1"/>
    <property type="molecule type" value="Genomic_DNA"/>
</dbReference>
<dbReference type="InterPro" id="IPR027417">
    <property type="entry name" value="P-loop_NTPase"/>
</dbReference>
<evidence type="ECO:0000313" key="4">
    <source>
        <dbReference type="EMBL" id="QSS60249.1"/>
    </source>
</evidence>
<dbReference type="GO" id="GO:0042026">
    <property type="term" value="P:protein refolding"/>
    <property type="evidence" value="ECO:0007669"/>
    <property type="project" value="TreeGrafter"/>
</dbReference>
<dbReference type="GO" id="GO:0051082">
    <property type="term" value="F:unfolded protein binding"/>
    <property type="evidence" value="ECO:0007669"/>
    <property type="project" value="TreeGrafter"/>
</dbReference>
<dbReference type="PANTHER" id="PTHR11638:SF18">
    <property type="entry name" value="HEAT SHOCK PROTEIN 104"/>
    <property type="match status" value="1"/>
</dbReference>
<evidence type="ECO:0000256" key="3">
    <source>
        <dbReference type="SAM" id="Coils"/>
    </source>
</evidence>
<evidence type="ECO:0000256" key="1">
    <source>
        <dbReference type="ARBA" id="ARBA00022741"/>
    </source>
</evidence>
<dbReference type="Gene3D" id="6.10.140.130">
    <property type="match status" value="1"/>
</dbReference>
<gene>
    <name evidence="4" type="ORF">I7I51_05046</name>
</gene>
<dbReference type="GO" id="GO:0016887">
    <property type="term" value="F:ATP hydrolysis activity"/>
    <property type="evidence" value="ECO:0007669"/>
    <property type="project" value="TreeGrafter"/>
</dbReference>
<dbReference type="AlphaFoldDB" id="A0A8A1M2E9"/>
<proteinExistence type="predicted"/>
<dbReference type="Gene3D" id="3.40.50.300">
    <property type="entry name" value="P-loop containing nucleotide triphosphate hydrolases"/>
    <property type="match status" value="1"/>
</dbReference>
<evidence type="ECO:0000256" key="2">
    <source>
        <dbReference type="ARBA" id="ARBA00022840"/>
    </source>
</evidence>
<name>A0A8A1M2E9_AJECA</name>
<dbReference type="SUPFAM" id="SSF52540">
    <property type="entry name" value="P-loop containing nucleoside triphosphate hydrolases"/>
    <property type="match status" value="1"/>
</dbReference>
<reference evidence="4" key="1">
    <citation type="submission" date="2021-01" db="EMBL/GenBank/DDBJ databases">
        <title>Chromosome-level genome assembly of a human fungal pathogen reveals clustering of transcriptionally co-regulated genes.</title>
        <authorList>
            <person name="Voorhies M."/>
            <person name="Cohen S."/>
            <person name="Shea T.P."/>
            <person name="Petrus S."/>
            <person name="Munoz J.F."/>
            <person name="Poplawski S."/>
            <person name="Goldman W.E."/>
            <person name="Michael T."/>
            <person name="Cuomo C.A."/>
            <person name="Sil A."/>
            <person name="Beyhan S."/>
        </authorList>
    </citation>
    <scope>NUCLEOTIDE SEQUENCE</scope>
    <source>
        <strain evidence="4">WU24</strain>
    </source>
</reference>
<sequence>MREKYESEKQRSKDIQDAKIKLDLLKVKRDEATRSGDTQTASDLIYYAIPDVEKRIEQLEAERARVDAELSIQPGGGGETLLADAVGPEQINEIVARWTGIPVTKLRTTEKDRLLQMESHLSKIVVGQKEAVQSVSNAIRLQRSGLSNPNSPPSFLFCGPSGTDLICLNIKKDIL</sequence>
<keyword evidence="1" id="KW-0547">Nucleotide-binding</keyword>
<dbReference type="GO" id="GO:0005524">
    <property type="term" value="F:ATP binding"/>
    <property type="evidence" value="ECO:0007669"/>
    <property type="project" value="UniProtKB-KW"/>
</dbReference>
<keyword evidence="4" id="KW-0346">Stress response</keyword>
<keyword evidence="2" id="KW-0067">ATP-binding</keyword>
<dbReference type="OrthoDB" id="47330at2759"/>